<dbReference type="Gene3D" id="3.40.710.10">
    <property type="entry name" value="DD-peptidase/beta-lactamase superfamily"/>
    <property type="match status" value="1"/>
</dbReference>
<dbReference type="InterPro" id="IPR050491">
    <property type="entry name" value="AmpC-like"/>
</dbReference>
<reference evidence="2 3" key="1">
    <citation type="journal article" date="2023" name="Int. J. Syst. Evol. Microbiol.">
        <title>Methylocystis iwaonis sp. nov., a type II methane-oxidizing bacterium from surface soil of a rice paddy field in Japan, and emended description of the genus Methylocystis (ex Whittenbury et al. 1970) Bowman et al. 1993.</title>
        <authorList>
            <person name="Kaise H."/>
            <person name="Sawadogo J.B."/>
            <person name="Alam M.S."/>
            <person name="Ueno C."/>
            <person name="Dianou D."/>
            <person name="Shinjo R."/>
            <person name="Asakawa S."/>
        </authorList>
    </citation>
    <scope>NUCLEOTIDE SEQUENCE [LARGE SCALE GENOMIC DNA]</scope>
    <source>
        <strain evidence="2 3">SS37A-Re</strain>
    </source>
</reference>
<gene>
    <name evidence="2" type="primary">ampC</name>
    <name evidence="2" type="ORF">SS37A_28460</name>
</gene>
<organism evidence="2 3">
    <name type="scientific">Methylocystis iwaonis</name>
    <dbReference type="NCBI Taxonomy" id="2885079"/>
    <lineage>
        <taxon>Bacteria</taxon>
        <taxon>Pseudomonadati</taxon>
        <taxon>Pseudomonadota</taxon>
        <taxon>Alphaproteobacteria</taxon>
        <taxon>Hyphomicrobiales</taxon>
        <taxon>Methylocystaceae</taxon>
        <taxon>Methylocystis</taxon>
    </lineage>
</organism>
<dbReference type="SUPFAM" id="SSF56601">
    <property type="entry name" value="beta-lactamase/transpeptidase-like"/>
    <property type="match status" value="1"/>
</dbReference>
<proteinExistence type="predicted"/>
<keyword evidence="3" id="KW-1185">Reference proteome</keyword>
<dbReference type="InterPro" id="IPR001466">
    <property type="entry name" value="Beta-lactam-related"/>
</dbReference>
<dbReference type="Pfam" id="PF00144">
    <property type="entry name" value="Beta-lactamase"/>
    <property type="match status" value="1"/>
</dbReference>
<dbReference type="RefSeq" id="WP_202072332.1">
    <property type="nucleotide sequence ID" value="NZ_AP027142.1"/>
</dbReference>
<accession>A0ABM8EBM1</accession>
<sequence>MLNPNQIGELVKNNISPLIGSLKDPEPNKSVGILVGVTYGGVRYYYHYGQVDLASGSAQIRESVHIKDIVFFIGSNSKVFTATLLALAASSANNPVTPSTSVASLLPSNVSINQPYGEILLWHLATHSAGYPDGTCGAHPFGDYSFTLMGRFLSNFEPSYTPGKYWVYSNQGFALLGVLLSHAYGGGASSDWDATYQNWPAVVVDNISAPLGMASTQVDYSNVSGRVAQGHIYTDAAGGPAYNRVDPPNWALTSAGLGAGALSSTLEDMLTFLEASISPPPNPLGAAMTETQQAYAGSEGLSMGLGWQLSNDYLDKNGGLSGYETYMAFDQGAKIGVFLFGNTSGGNKAAHPGTALDQAGRRLLGALRESVANPSRFPRPPTTPQCP</sequence>
<dbReference type="PANTHER" id="PTHR46825:SF8">
    <property type="entry name" value="BETA-LACTAMASE-RELATED"/>
    <property type="match status" value="1"/>
</dbReference>
<name>A0ABM8EBM1_9HYPH</name>
<protein>
    <submittedName>
        <fullName evidence="2">Beta-lactamase</fullName>
    </submittedName>
</protein>
<evidence type="ECO:0000259" key="1">
    <source>
        <dbReference type="Pfam" id="PF00144"/>
    </source>
</evidence>
<feature type="domain" description="Beta-lactamase-related" evidence="1">
    <location>
        <begin position="30"/>
        <end position="354"/>
    </location>
</feature>
<evidence type="ECO:0000313" key="2">
    <source>
        <dbReference type="EMBL" id="BDV35317.1"/>
    </source>
</evidence>
<dbReference type="InterPro" id="IPR012338">
    <property type="entry name" value="Beta-lactam/transpept-like"/>
</dbReference>
<dbReference type="EMBL" id="AP027142">
    <property type="protein sequence ID" value="BDV35317.1"/>
    <property type="molecule type" value="Genomic_DNA"/>
</dbReference>
<dbReference type="PANTHER" id="PTHR46825">
    <property type="entry name" value="D-ALANYL-D-ALANINE-CARBOXYPEPTIDASE/ENDOPEPTIDASE AMPH"/>
    <property type="match status" value="1"/>
</dbReference>
<evidence type="ECO:0000313" key="3">
    <source>
        <dbReference type="Proteomes" id="UP001317629"/>
    </source>
</evidence>
<dbReference type="Proteomes" id="UP001317629">
    <property type="component" value="Chromosome"/>
</dbReference>